<dbReference type="EMBL" id="AB819321">
    <property type="protein sequence ID" value="BAO84852.1"/>
    <property type="molecule type" value="Genomic_DNA"/>
</dbReference>
<dbReference type="InterPro" id="IPR016169">
    <property type="entry name" value="FAD-bd_PCMH_sub2"/>
</dbReference>
<reference evidence="6" key="2">
    <citation type="journal article" date="2013" name="Chem. Biol.">
        <title>Core assembly mechanism of quinocarcin/SF-1739: bimodular complex nonribosomal peptide synthetases for sequential mannich-type reactions.</title>
        <authorList>
            <person name="Hiratsuka T."/>
            <person name="Koketsu K."/>
            <person name="Minami A."/>
            <person name="Kaneko S."/>
            <person name="Yamazaki C."/>
            <person name="Watanabe K."/>
            <person name="Oguri H."/>
            <person name="Oikawa H."/>
        </authorList>
    </citation>
    <scope>NUCLEOTIDE SEQUENCE</scope>
    <source>
        <strain evidence="6">DO-52</strain>
    </source>
</reference>
<dbReference type="SUPFAM" id="SSF56176">
    <property type="entry name" value="FAD-binding/transporter-associated domain-like"/>
    <property type="match status" value="1"/>
</dbReference>
<evidence type="ECO:0000256" key="1">
    <source>
        <dbReference type="ARBA" id="ARBA00022630"/>
    </source>
</evidence>
<dbReference type="Pfam" id="PF00941">
    <property type="entry name" value="FAD_binding_5"/>
    <property type="match status" value="1"/>
</dbReference>
<dbReference type="InterPro" id="IPR036683">
    <property type="entry name" value="CO_DH_flav_C_dom_sf"/>
</dbReference>
<dbReference type="AlphaFoldDB" id="A0A060NSZ0"/>
<evidence type="ECO:0000256" key="2">
    <source>
        <dbReference type="ARBA" id="ARBA00022827"/>
    </source>
</evidence>
<keyword evidence="3" id="KW-0560">Oxidoreductase</keyword>
<feature type="domain" description="FAD-binding PCMH-type" evidence="4">
    <location>
        <begin position="1"/>
        <end position="205"/>
    </location>
</feature>
<evidence type="ECO:0000256" key="3">
    <source>
        <dbReference type="ARBA" id="ARBA00023002"/>
    </source>
</evidence>
<dbReference type="InterPro" id="IPR002346">
    <property type="entry name" value="Mopterin_DH_FAD-bd"/>
</dbReference>
<protein>
    <submittedName>
        <fullName evidence="5">Oxidoreductase</fullName>
    </submittedName>
    <submittedName>
        <fullName evidence="6">Putative molybdopterin dehydrogenase, FAD-binding protein</fullName>
    </submittedName>
</protein>
<proteinExistence type="predicted"/>
<dbReference type="InterPro" id="IPR005107">
    <property type="entry name" value="CO_DH_flav_C"/>
</dbReference>
<dbReference type="PANTHER" id="PTHR42659">
    <property type="entry name" value="XANTHINE DEHYDROGENASE SUBUNIT C-RELATED"/>
    <property type="match status" value="1"/>
</dbReference>
<reference evidence="5" key="1">
    <citation type="submission" date="2012-05" db="EMBL/GenBank/DDBJ databases">
        <title>Quinocarcin biosynthetic gene cluster.</title>
        <authorList>
            <person name="Jian X.H."/>
            <person name="Song L.Q."/>
            <person name="Tang G.L."/>
        </authorList>
    </citation>
    <scope>NUCLEOTIDE SEQUENCE</scope>
    <source>
        <strain evidence="5">NRRL 12388</strain>
    </source>
</reference>
<keyword evidence="1" id="KW-0285">Flavoprotein</keyword>
<evidence type="ECO:0000259" key="4">
    <source>
        <dbReference type="PROSITE" id="PS51387"/>
    </source>
</evidence>
<dbReference type="Pfam" id="PF03450">
    <property type="entry name" value="CO_deh_flav_C"/>
    <property type="match status" value="1"/>
</dbReference>
<dbReference type="InterPro" id="IPR016166">
    <property type="entry name" value="FAD-bd_PCMH"/>
</dbReference>
<dbReference type="PANTHER" id="PTHR42659:SF2">
    <property type="entry name" value="XANTHINE DEHYDROGENASE SUBUNIT C-RELATED"/>
    <property type="match status" value="1"/>
</dbReference>
<sequence>MTVRPSRLQEATALLGPYRAGGTELIRLRRLGRAPGEPVDLRRVLELRDIQWSGDTLRIGALVTLRELAAHDAVRIHYPVLADAARQVANPNVRALATVGGNLLQHTRCDYFSHPDLTCLRTTGPSCPARAGHHERGVLFDTEECVAPHPSTLATVLSCYDTLAHVTGREPLTLAELLTPPGPQAAHALGPGEVMVSVDLPRVHPGERAGYVRVSTRAQSDWPLVEVAVRMTGDAETVEWARVTAGAVAPQPLRLHAVEDVLRGRAPSDEVLRDAAARATDGARPLPGTRYKLRQLQSAVLQALRSAQGRDVPDR</sequence>
<dbReference type="EMBL" id="JX021290">
    <property type="protein sequence ID" value="AGD95044.1"/>
    <property type="molecule type" value="Genomic_DNA"/>
</dbReference>
<dbReference type="GO" id="GO:0016491">
    <property type="term" value="F:oxidoreductase activity"/>
    <property type="evidence" value="ECO:0007669"/>
    <property type="project" value="UniProtKB-KW"/>
</dbReference>
<dbReference type="InterPro" id="IPR051312">
    <property type="entry name" value="Diverse_Substr_Oxidored"/>
</dbReference>
<dbReference type="Gene3D" id="3.30.390.50">
    <property type="entry name" value="CO dehydrogenase flavoprotein, C-terminal domain"/>
    <property type="match status" value="1"/>
</dbReference>
<keyword evidence="2" id="KW-0274">FAD</keyword>
<dbReference type="SUPFAM" id="SSF55447">
    <property type="entry name" value="CO dehydrogenase flavoprotein C-terminal domain-like"/>
    <property type="match status" value="1"/>
</dbReference>
<evidence type="ECO:0000313" key="5">
    <source>
        <dbReference type="EMBL" id="AGD95044.1"/>
    </source>
</evidence>
<gene>
    <name evidence="6" type="primary">qcn3</name>
    <name evidence="5" type="synonym">qncS</name>
</gene>
<dbReference type="Gene3D" id="3.30.465.10">
    <property type="match status" value="1"/>
</dbReference>
<dbReference type="GO" id="GO:0071949">
    <property type="term" value="F:FAD binding"/>
    <property type="evidence" value="ECO:0007669"/>
    <property type="project" value="InterPro"/>
</dbReference>
<dbReference type="PROSITE" id="PS51387">
    <property type="entry name" value="FAD_PCMH"/>
    <property type="match status" value="1"/>
</dbReference>
<accession>A0A060NSZ0</accession>
<evidence type="ECO:0000313" key="6">
    <source>
        <dbReference type="EMBL" id="BAO84852.1"/>
    </source>
</evidence>
<organism evidence="6">
    <name type="scientific">Streptomyces melanovinaceus</name>
    <dbReference type="NCBI Taxonomy" id="1182637"/>
    <lineage>
        <taxon>Bacteria</taxon>
        <taxon>Bacillati</taxon>
        <taxon>Actinomycetota</taxon>
        <taxon>Actinomycetes</taxon>
        <taxon>Kitasatosporales</taxon>
        <taxon>Streptomycetaceae</taxon>
        <taxon>Streptomyces</taxon>
    </lineage>
</organism>
<dbReference type="SMART" id="SM01092">
    <property type="entry name" value="CO_deh_flav_C"/>
    <property type="match status" value="1"/>
</dbReference>
<name>A0A060NSZ0_9ACTN</name>
<dbReference type="InterPro" id="IPR036318">
    <property type="entry name" value="FAD-bd_PCMH-like_sf"/>
</dbReference>